<feature type="transmembrane region" description="Helical" evidence="1">
    <location>
        <begin position="21"/>
        <end position="44"/>
    </location>
</feature>
<dbReference type="OrthoDB" id="9810303at2"/>
<proteinExistence type="predicted"/>
<dbReference type="EMBL" id="WBKA01000002">
    <property type="protein sequence ID" value="KAB1632926.1"/>
    <property type="molecule type" value="Genomic_DNA"/>
</dbReference>
<gene>
    <name evidence="2" type="ORF">F8O02_03460</name>
</gene>
<sequence length="551" mass="60425">MTADRLRRWWATLHPTPTGRRVPGTAVVAIVSLLLMYGLSLYVIGHGANMWYSDALSHLTIARRIVDSKAPGFQQLGTVWLPMPHLLLLVFVQNLWLWYKGWGAALLGMLCFAATSAAIWRTAARLGLGLGTRMIPVLVLWTSAGFLYAHTTALTEPVLIASMAGILAGLTHWAVSERDMSGGEIAVYIGVPAAVGVLSRYEGWVMALSAALFIVIVDWPRRRGTTPHPLRFTLLRRVLPALSAPAVGVVWWLAYNYALYGNPLEFMFGQYSAFAQQQAISEYGSLTTKGHPGLSLYVYTWSAWEVIGGVTFVVGLLGFAWLVWRQGMSTATLIVGVSLSTFVFEVLSLSLGQSVMNNDHSLPTGLFNVRYGVAGLLFFALGAGFAAEALRRALTRVRHPLGALAAPAVAVALIAQLGWWAQDPVDRNPMIGEGAYNQSKRPDAAAVYLRDHYQGGGILMDESASSSGIIPLVQQPIREYWNRSTGDLFEEAMDSPRTHAEWIFVNTQDTGGVNLDGRDAVYQRMLDHPQDYAGYVRVFATDTHAVYHLAW</sequence>
<feature type="transmembrane region" description="Helical" evidence="1">
    <location>
        <begin position="158"/>
        <end position="175"/>
    </location>
</feature>
<reference evidence="2 3" key="1">
    <citation type="submission" date="2019-09" db="EMBL/GenBank/DDBJ databases">
        <title>Phylogeny of genus Pseudoclavibacter and closely related genus.</title>
        <authorList>
            <person name="Li Y."/>
        </authorList>
    </citation>
    <scope>NUCLEOTIDE SEQUENCE [LARGE SCALE GENOMIC DNA]</scope>
    <source>
        <strain evidence="2 3">JCM 16921</strain>
    </source>
</reference>
<name>A0A7C8FJ31_9MICO</name>
<accession>A0A7C8FJ31</accession>
<keyword evidence="1" id="KW-1133">Transmembrane helix</keyword>
<feature type="transmembrane region" description="Helical" evidence="1">
    <location>
        <begin position="238"/>
        <end position="258"/>
    </location>
</feature>
<keyword evidence="1" id="KW-0472">Membrane</keyword>
<feature type="transmembrane region" description="Helical" evidence="1">
    <location>
        <begin position="301"/>
        <end position="324"/>
    </location>
</feature>
<feature type="transmembrane region" description="Helical" evidence="1">
    <location>
        <begin position="79"/>
        <end position="97"/>
    </location>
</feature>
<evidence type="ECO:0008006" key="4">
    <source>
        <dbReference type="Google" id="ProtNLM"/>
    </source>
</evidence>
<evidence type="ECO:0000313" key="2">
    <source>
        <dbReference type="EMBL" id="KAB1632926.1"/>
    </source>
</evidence>
<comment type="caution">
    <text evidence="2">The sequence shown here is derived from an EMBL/GenBank/DDBJ whole genome shotgun (WGS) entry which is preliminary data.</text>
</comment>
<feature type="transmembrane region" description="Helical" evidence="1">
    <location>
        <begin position="402"/>
        <end position="421"/>
    </location>
</feature>
<dbReference type="AlphaFoldDB" id="A0A7C8FJ31"/>
<protein>
    <recommendedName>
        <fullName evidence="4">Glycosyltransferase RgtA/B/C/D-like domain-containing protein</fullName>
    </recommendedName>
</protein>
<evidence type="ECO:0000313" key="3">
    <source>
        <dbReference type="Proteomes" id="UP000481339"/>
    </source>
</evidence>
<keyword evidence="1" id="KW-0812">Transmembrane</keyword>
<feature type="transmembrane region" description="Helical" evidence="1">
    <location>
        <begin position="187"/>
        <end position="217"/>
    </location>
</feature>
<dbReference type="RefSeq" id="WP_158035848.1">
    <property type="nucleotide sequence ID" value="NZ_BAAAZV010000003.1"/>
</dbReference>
<evidence type="ECO:0000256" key="1">
    <source>
        <dbReference type="SAM" id="Phobius"/>
    </source>
</evidence>
<organism evidence="2 3">
    <name type="scientific">Pseudoclavibacter caeni</name>
    <dbReference type="NCBI Taxonomy" id="908846"/>
    <lineage>
        <taxon>Bacteria</taxon>
        <taxon>Bacillati</taxon>
        <taxon>Actinomycetota</taxon>
        <taxon>Actinomycetes</taxon>
        <taxon>Micrococcales</taxon>
        <taxon>Microbacteriaceae</taxon>
        <taxon>Pseudoclavibacter</taxon>
    </lineage>
</organism>
<feature type="transmembrane region" description="Helical" evidence="1">
    <location>
        <begin position="130"/>
        <end position="149"/>
    </location>
</feature>
<feature type="transmembrane region" description="Helical" evidence="1">
    <location>
        <begin position="371"/>
        <end position="390"/>
    </location>
</feature>
<keyword evidence="3" id="KW-1185">Reference proteome</keyword>
<feature type="transmembrane region" description="Helical" evidence="1">
    <location>
        <begin position="331"/>
        <end position="351"/>
    </location>
</feature>
<dbReference type="Proteomes" id="UP000481339">
    <property type="component" value="Unassembled WGS sequence"/>
</dbReference>
<feature type="transmembrane region" description="Helical" evidence="1">
    <location>
        <begin position="104"/>
        <end position="124"/>
    </location>
</feature>